<dbReference type="PANTHER" id="PTHR33395">
    <property type="entry name" value="TRANSCRIPTASE, PUTATIVE-RELATED-RELATED"/>
    <property type="match status" value="1"/>
</dbReference>
<dbReference type="Gene3D" id="3.60.10.10">
    <property type="entry name" value="Endonuclease/exonuclease/phosphatase"/>
    <property type="match status" value="1"/>
</dbReference>
<name>A0ABC9Y9N3_GRUJA</name>
<dbReference type="PANTHER" id="PTHR33395:SF22">
    <property type="entry name" value="REVERSE TRANSCRIPTASE DOMAIN-CONTAINING PROTEIN"/>
    <property type="match status" value="1"/>
</dbReference>
<dbReference type="InterPro" id="IPR005135">
    <property type="entry name" value="Endo/exonuclease/phosphatase"/>
</dbReference>
<dbReference type="InterPro" id="IPR036691">
    <property type="entry name" value="Endo/exonu/phosph_ase_sf"/>
</dbReference>
<dbReference type="EMBL" id="BAAFJT010000092">
    <property type="protein sequence ID" value="GAB0206526.1"/>
    <property type="molecule type" value="Genomic_DNA"/>
</dbReference>
<evidence type="ECO:0000259" key="1">
    <source>
        <dbReference type="Pfam" id="PF03372"/>
    </source>
</evidence>
<evidence type="ECO:0000313" key="3">
    <source>
        <dbReference type="Proteomes" id="UP001623348"/>
    </source>
</evidence>
<comment type="caution">
    <text evidence="2">The sequence shown here is derived from an EMBL/GenBank/DDBJ whole genome shotgun (WGS) entry which is preliminary data.</text>
</comment>
<evidence type="ECO:0000313" key="2">
    <source>
        <dbReference type="EMBL" id="GAB0206526.1"/>
    </source>
</evidence>
<accession>A0ABC9Y9N3</accession>
<dbReference type="AlphaFoldDB" id="A0ABC9Y9N3"/>
<sequence>MGNKQEELEASVQSQGQDLIAIAETWWDSSHDWNAVMDGYVLFRKDRPARRGGGVALYVREQLECIELCLGMDEERVESLWVRMKGQANMGDTVVGDYYRPPDQEEEVDEAFYRQVEVASQSQALVLMGDLNHPDICWKGNTARHAQSRRFLQSIDDNFLTQVVEEPTRRGVLLDLVLTNKEGLVGDVKVGGSLGCSDHENVEFRILHGRSRAMSRITTLDFRRANFGLFKDLLGRIPWVRALEGRGAQESWSIFKHHFLQAQDRCIPKNRKSSKGGRTPAWMSKELLEKLKGKKEVYRMWKKGLATWEEYRNVVSVCSNARKAKAHLELNLARDVKDKKEGFFKYISRKRTTRENVGPLLNEVGALVTEDTEKEKLLNAAFASVFTAKAGPQESQALEVGEKVLRKEDLPLVEEDRVREHLGKLDIHKSMGPDGMHPRVLRELADVIARPLSIIFERSWRTGEVPEDWRKANVTLVFKKGKKEDPGNYRPVSLTSIPGKVMEQLILGVINKHVEEKKVIGSGQHGFTKGKSCLTVVYDRHGLRRVQVQNQLYYRIF</sequence>
<gene>
    <name evidence="2" type="ORF">GRJ2_003118200</name>
</gene>
<protein>
    <recommendedName>
        <fullName evidence="1">Endonuclease/exonuclease/phosphatase domain-containing protein</fullName>
    </recommendedName>
</protein>
<dbReference type="Pfam" id="PF03372">
    <property type="entry name" value="Exo_endo_phos"/>
    <property type="match status" value="1"/>
</dbReference>
<proteinExistence type="predicted"/>
<keyword evidence="3" id="KW-1185">Reference proteome</keyword>
<feature type="domain" description="Endonuclease/exonuclease/phosphatase" evidence="1">
    <location>
        <begin position="7"/>
        <end position="199"/>
    </location>
</feature>
<organism evidence="2 3">
    <name type="scientific">Grus japonensis</name>
    <name type="common">Japanese crane</name>
    <name type="synonym">Red-crowned crane</name>
    <dbReference type="NCBI Taxonomy" id="30415"/>
    <lineage>
        <taxon>Eukaryota</taxon>
        <taxon>Metazoa</taxon>
        <taxon>Chordata</taxon>
        <taxon>Craniata</taxon>
        <taxon>Vertebrata</taxon>
        <taxon>Euteleostomi</taxon>
        <taxon>Archelosauria</taxon>
        <taxon>Archosauria</taxon>
        <taxon>Dinosauria</taxon>
        <taxon>Saurischia</taxon>
        <taxon>Theropoda</taxon>
        <taxon>Coelurosauria</taxon>
        <taxon>Aves</taxon>
        <taxon>Neognathae</taxon>
        <taxon>Neoaves</taxon>
        <taxon>Gruiformes</taxon>
        <taxon>Gruidae</taxon>
        <taxon>Grus</taxon>
    </lineage>
</organism>
<reference evidence="2 3" key="1">
    <citation type="submission" date="2024-06" db="EMBL/GenBank/DDBJ databases">
        <title>The draft genome of Grus japonensis, version 3.</title>
        <authorList>
            <person name="Nabeshima K."/>
            <person name="Suzuki S."/>
            <person name="Onuma M."/>
        </authorList>
    </citation>
    <scope>NUCLEOTIDE SEQUENCE [LARGE SCALE GENOMIC DNA]</scope>
    <source>
        <strain evidence="2 3">451A</strain>
    </source>
</reference>
<dbReference type="SUPFAM" id="SSF56219">
    <property type="entry name" value="DNase I-like"/>
    <property type="match status" value="1"/>
</dbReference>
<dbReference type="Proteomes" id="UP001623348">
    <property type="component" value="Unassembled WGS sequence"/>
</dbReference>